<name>A0A0K1PYQ9_9BACT</name>
<feature type="repeat" description="WD" evidence="3">
    <location>
        <begin position="44"/>
        <end position="84"/>
    </location>
</feature>
<evidence type="ECO:0000256" key="1">
    <source>
        <dbReference type="ARBA" id="ARBA00022574"/>
    </source>
</evidence>
<dbReference type="AlphaFoldDB" id="A0A0K1PYQ9"/>
<dbReference type="EMBL" id="CP012333">
    <property type="protein sequence ID" value="AKU98526.1"/>
    <property type="molecule type" value="Genomic_DNA"/>
</dbReference>
<reference evidence="4 5" key="1">
    <citation type="submission" date="2015-08" db="EMBL/GenBank/DDBJ databases">
        <authorList>
            <person name="Babu N.S."/>
            <person name="Beckwith C.J."/>
            <person name="Beseler K.G."/>
            <person name="Brison A."/>
            <person name="Carone J.V."/>
            <person name="Caskin T.P."/>
            <person name="Diamond M."/>
            <person name="Durham M.E."/>
            <person name="Foxe J.M."/>
            <person name="Go M."/>
            <person name="Henderson B.A."/>
            <person name="Jones I.B."/>
            <person name="McGettigan J.A."/>
            <person name="Micheletti S.J."/>
            <person name="Nasrallah M.E."/>
            <person name="Ortiz D."/>
            <person name="Piller C.R."/>
            <person name="Privatt S.R."/>
            <person name="Schneider S.L."/>
            <person name="Sharp S."/>
            <person name="Smith T.C."/>
            <person name="Stanton J.D."/>
            <person name="Ullery H.E."/>
            <person name="Wilson R.J."/>
            <person name="Serrano M.G."/>
            <person name="Buck G."/>
            <person name="Lee V."/>
            <person name="Wang Y."/>
            <person name="Carvalho R."/>
            <person name="Voegtly L."/>
            <person name="Shi R."/>
            <person name="Duckworth R."/>
            <person name="Johnson A."/>
            <person name="Loviza R."/>
            <person name="Walstead R."/>
            <person name="Shah Z."/>
            <person name="Kiflezghi M."/>
            <person name="Wade K."/>
            <person name="Ball S.L."/>
            <person name="Bradley K.W."/>
            <person name="Asai D.J."/>
            <person name="Bowman C.A."/>
            <person name="Russell D.A."/>
            <person name="Pope W.H."/>
            <person name="Jacobs-Sera D."/>
            <person name="Hendrix R.W."/>
            <person name="Hatfull G.F."/>
        </authorList>
    </citation>
    <scope>NUCLEOTIDE SEQUENCE [LARGE SCALE GENOMIC DNA]</scope>
    <source>
        <strain evidence="4 5">DSM 27648</strain>
    </source>
</reference>
<dbReference type="InterPro" id="IPR001680">
    <property type="entry name" value="WD40_rpt"/>
</dbReference>
<keyword evidence="2" id="KW-0677">Repeat</keyword>
<evidence type="ECO:0000313" key="5">
    <source>
        <dbReference type="Proteomes" id="UP000064967"/>
    </source>
</evidence>
<evidence type="ECO:0000256" key="2">
    <source>
        <dbReference type="ARBA" id="ARBA00022737"/>
    </source>
</evidence>
<keyword evidence="1 3" id="KW-0853">WD repeat</keyword>
<dbReference type="Proteomes" id="UP000064967">
    <property type="component" value="Chromosome"/>
</dbReference>
<dbReference type="SMART" id="SM00320">
    <property type="entry name" value="WD40"/>
    <property type="match status" value="3"/>
</dbReference>
<dbReference type="STRING" id="1391654.AKJ09_05190"/>
<proteinExistence type="predicted"/>
<dbReference type="InterPro" id="IPR015943">
    <property type="entry name" value="WD40/YVTN_repeat-like_dom_sf"/>
</dbReference>
<dbReference type="PANTHER" id="PTHR19848">
    <property type="entry name" value="WD40 REPEAT PROTEIN"/>
    <property type="match status" value="1"/>
</dbReference>
<dbReference type="InterPro" id="IPR019775">
    <property type="entry name" value="WD40_repeat_CS"/>
</dbReference>
<gene>
    <name evidence="4" type="ORF">AKJ09_05190</name>
</gene>
<dbReference type="OrthoDB" id="9765809at2"/>
<dbReference type="PROSITE" id="PS50082">
    <property type="entry name" value="WD_REPEATS_2"/>
    <property type="match status" value="2"/>
</dbReference>
<evidence type="ECO:0000256" key="3">
    <source>
        <dbReference type="PROSITE-ProRule" id="PRU00221"/>
    </source>
</evidence>
<protein>
    <submittedName>
        <fullName evidence="4">Uncharacterized protein</fullName>
    </submittedName>
</protein>
<sequence length="233" mass="25247">MLRLPHRNLRAAAFSPTADRIATVGLDGVLRLWDLATGDTLVQLEANASGVSAVTFAGDSRLVTGAQSGELVTWDLDTCTAVRRAKLPYAVSSVLVHAQHGSFAGVSDLQHGNYVYRLEEDGGYSVVVECIYGSGRWTLAASPDGRHLAALCVDGHWMEFVGLWLVELPSGRVLDGAIGGSLNYSPGRTWTNDTPRAGRPEPPWTRSDFERVMCMRTGYRSLRHGCSSEARCP</sequence>
<keyword evidence="5" id="KW-1185">Reference proteome</keyword>
<dbReference type="Pfam" id="PF00400">
    <property type="entry name" value="WD40"/>
    <property type="match status" value="1"/>
</dbReference>
<dbReference type="SUPFAM" id="SSF50960">
    <property type="entry name" value="TolB, C-terminal domain"/>
    <property type="match status" value="1"/>
</dbReference>
<dbReference type="RefSeq" id="WP_146649472.1">
    <property type="nucleotide sequence ID" value="NZ_CP012333.1"/>
</dbReference>
<accession>A0A0K1PYQ9</accession>
<feature type="repeat" description="WD" evidence="3">
    <location>
        <begin position="2"/>
        <end position="43"/>
    </location>
</feature>
<dbReference type="Gene3D" id="2.130.10.10">
    <property type="entry name" value="YVTN repeat-like/Quinoprotein amine dehydrogenase"/>
    <property type="match status" value="1"/>
</dbReference>
<dbReference type="KEGG" id="llu:AKJ09_05190"/>
<dbReference type="PATRIC" id="fig|1391654.3.peg.5261"/>
<organism evidence="4 5">
    <name type="scientific">Labilithrix luteola</name>
    <dbReference type="NCBI Taxonomy" id="1391654"/>
    <lineage>
        <taxon>Bacteria</taxon>
        <taxon>Pseudomonadati</taxon>
        <taxon>Myxococcota</taxon>
        <taxon>Polyangia</taxon>
        <taxon>Polyangiales</taxon>
        <taxon>Labilitrichaceae</taxon>
        <taxon>Labilithrix</taxon>
    </lineage>
</organism>
<dbReference type="PANTHER" id="PTHR19848:SF8">
    <property type="entry name" value="F-BOX AND WD REPEAT DOMAIN CONTAINING 7"/>
    <property type="match status" value="1"/>
</dbReference>
<evidence type="ECO:0000313" key="4">
    <source>
        <dbReference type="EMBL" id="AKU98526.1"/>
    </source>
</evidence>
<dbReference type="PROSITE" id="PS00678">
    <property type="entry name" value="WD_REPEATS_1"/>
    <property type="match status" value="1"/>
</dbReference>